<organism evidence="3 4">
    <name type="scientific">Mycolicibacterium vaccae ATCC 25954</name>
    <dbReference type="NCBI Taxonomy" id="1194972"/>
    <lineage>
        <taxon>Bacteria</taxon>
        <taxon>Bacillati</taxon>
        <taxon>Actinomycetota</taxon>
        <taxon>Actinomycetes</taxon>
        <taxon>Mycobacteriales</taxon>
        <taxon>Mycobacteriaceae</taxon>
        <taxon>Mycolicibacterium</taxon>
    </lineage>
</organism>
<dbReference type="HOGENOM" id="CLU_048416_0_0_11"/>
<keyword evidence="4" id="KW-1185">Reference proteome</keyword>
<feature type="compositionally biased region" description="Basic and acidic residues" evidence="1">
    <location>
        <begin position="419"/>
        <end position="428"/>
    </location>
</feature>
<dbReference type="eggNOG" id="ENOG5031GBU">
    <property type="taxonomic scope" value="Bacteria"/>
</dbReference>
<dbReference type="Proteomes" id="UP000006072">
    <property type="component" value="Unassembled WGS sequence"/>
</dbReference>
<feature type="region of interest" description="Disordered" evidence="1">
    <location>
        <begin position="363"/>
        <end position="455"/>
    </location>
</feature>
<keyword evidence="2" id="KW-0472">Membrane</keyword>
<name>K0V1S3_MYCVA</name>
<feature type="compositionally biased region" description="Acidic residues" evidence="1">
    <location>
        <begin position="365"/>
        <end position="418"/>
    </location>
</feature>
<dbReference type="AlphaFoldDB" id="K0V1S3"/>
<dbReference type="EMBL" id="ALQA01000027">
    <property type="protein sequence ID" value="EJZ08843.1"/>
    <property type="molecule type" value="Genomic_DNA"/>
</dbReference>
<feature type="transmembrane region" description="Helical" evidence="2">
    <location>
        <begin position="12"/>
        <end position="32"/>
    </location>
</feature>
<sequence length="455" mass="45790">MYTTLRPYATAGVAMLGASAIAIAPVVVAPAMPDLRVADPAVALSAAIDPLTPLLDLFNKSEVNFANLAGAWLEAPAPILQQIIANQIGYLGELPDIGAILRQMGTNVGAALGAPFAEDMSTLAPLHASIYDLILDGVPGAIEPAPPQLVPLLKFTTTYLSGALVGLAGLVMNPVLALGGSIHSVFQSLGGENADFAAALNTLINIPTTMVDAFLNGGQTMMVTPLLTALGLNLPIPGMEVELVFGGLLSGGGSMFNSLNIIFDPNNPAEVLPGQGAGFIGSLIGLTKAIAKAIGWDGQGNPLAPPLTTPAPSLRDAADTSILAGQTITLDTNDQVVADDAVTADPAVTTGGDPEFVTVPVVSESAEDETVEEEAVGDEPVEAAEPELEAGADEETVPGEEADEEAGDDADDAADDAADEKADEKADAGSDDAGSDSDGDSDSGSGSTGGSDAGE</sequence>
<gene>
    <name evidence="3" type="ORF">MVAC_14043</name>
</gene>
<accession>K0V1S3</accession>
<keyword evidence="2" id="KW-1133">Transmembrane helix</keyword>
<dbReference type="RefSeq" id="WP_003930188.1">
    <property type="nucleotide sequence ID" value="NZ_JH814689.1"/>
</dbReference>
<evidence type="ECO:0000313" key="3">
    <source>
        <dbReference type="EMBL" id="EJZ08843.1"/>
    </source>
</evidence>
<evidence type="ECO:0000256" key="1">
    <source>
        <dbReference type="SAM" id="MobiDB-lite"/>
    </source>
</evidence>
<dbReference type="PATRIC" id="fig|1194972.3.peg.2804"/>
<protein>
    <recommendedName>
        <fullName evidence="5">PE-PGRS family protein</fullName>
    </recommendedName>
</protein>
<comment type="caution">
    <text evidence="3">The sequence shown here is derived from an EMBL/GenBank/DDBJ whole genome shotgun (WGS) entry which is preliminary data.</text>
</comment>
<evidence type="ECO:0008006" key="5">
    <source>
        <dbReference type="Google" id="ProtNLM"/>
    </source>
</evidence>
<evidence type="ECO:0000313" key="4">
    <source>
        <dbReference type="Proteomes" id="UP000006072"/>
    </source>
</evidence>
<feature type="compositionally biased region" description="Gly residues" evidence="1">
    <location>
        <begin position="446"/>
        <end position="455"/>
    </location>
</feature>
<proteinExistence type="predicted"/>
<feature type="compositionally biased region" description="Acidic residues" evidence="1">
    <location>
        <begin position="429"/>
        <end position="441"/>
    </location>
</feature>
<reference evidence="3 4" key="1">
    <citation type="journal article" date="2012" name="J. Bacteriol.">
        <title>Complete Genome Sequence of Mycobacterium vaccae Type Strain ATCC 25954.</title>
        <authorList>
            <person name="Ho Y.S."/>
            <person name="Adroub S.A."/>
            <person name="Abadi M."/>
            <person name="Al Alwan B."/>
            <person name="Alkhateeb R."/>
            <person name="Gao G."/>
            <person name="Ragab A."/>
            <person name="Ali S."/>
            <person name="van Soolingen D."/>
            <person name="Bitter W."/>
            <person name="Pain A."/>
            <person name="Abdallah A.M."/>
        </authorList>
    </citation>
    <scope>NUCLEOTIDE SEQUENCE [LARGE SCALE GENOMIC DNA]</scope>
    <source>
        <strain evidence="3 4">ATCC 25954</strain>
    </source>
</reference>
<keyword evidence="2" id="KW-0812">Transmembrane</keyword>
<evidence type="ECO:0000256" key="2">
    <source>
        <dbReference type="SAM" id="Phobius"/>
    </source>
</evidence>